<dbReference type="GO" id="GO:0046872">
    <property type="term" value="F:metal ion binding"/>
    <property type="evidence" value="ECO:0007669"/>
    <property type="project" value="UniProtKB-KW"/>
</dbReference>
<dbReference type="Pfam" id="PF14697">
    <property type="entry name" value="Fer4_21"/>
    <property type="match status" value="1"/>
</dbReference>
<feature type="domain" description="4Fe-4S ferredoxin-type" evidence="13">
    <location>
        <begin position="336"/>
        <end position="366"/>
    </location>
</feature>
<evidence type="ECO:0000256" key="4">
    <source>
        <dbReference type="ARBA" id="ARBA00023004"/>
    </source>
</evidence>
<dbReference type="NCBIfam" id="NF006183">
    <property type="entry name" value="PRK08318.1"/>
    <property type="match status" value="1"/>
</dbReference>
<dbReference type="PROSITE" id="PS00198">
    <property type="entry name" value="4FE4S_FER_1"/>
    <property type="match status" value="1"/>
</dbReference>
<evidence type="ECO:0000256" key="10">
    <source>
        <dbReference type="ARBA" id="ARBA00049578"/>
    </source>
</evidence>
<dbReference type="GO" id="GO:0004159">
    <property type="term" value="F:dihydropyrimidine dehydrogenase (NAD+) activity"/>
    <property type="evidence" value="ECO:0007669"/>
    <property type="project" value="UniProtKB-EC"/>
</dbReference>
<dbReference type="GO" id="GO:0006212">
    <property type="term" value="P:uracil catabolic process"/>
    <property type="evidence" value="ECO:0007669"/>
    <property type="project" value="TreeGrafter"/>
</dbReference>
<evidence type="ECO:0000256" key="2">
    <source>
        <dbReference type="ARBA" id="ARBA00022723"/>
    </source>
</evidence>
<dbReference type="Gene3D" id="3.20.20.70">
    <property type="entry name" value="Aldolase class I"/>
    <property type="match status" value="1"/>
</dbReference>
<dbReference type="PANTHER" id="PTHR43073:SF2">
    <property type="entry name" value="DIHYDROPYRIMIDINE DEHYDROGENASE [NADP(+)]"/>
    <property type="match status" value="1"/>
</dbReference>
<dbReference type="EMBL" id="QXIS01000034">
    <property type="protein sequence ID" value="RIE05640.1"/>
    <property type="molecule type" value="Genomic_DNA"/>
</dbReference>
<keyword evidence="3 14" id="KW-0560">Oxidoreductase</keyword>
<accession>A0A398CU55</accession>
<comment type="similarity">
    <text evidence="1">Belongs to the dihydropyrimidine dehydrogenase family.</text>
</comment>
<dbReference type="OrthoDB" id="9794954at2"/>
<feature type="domain" description="4Fe-4S ferredoxin-type" evidence="13">
    <location>
        <begin position="370"/>
        <end position="399"/>
    </location>
</feature>
<keyword evidence="4" id="KW-0408">Iron</keyword>
<dbReference type="GO" id="GO:0050661">
    <property type="term" value="F:NADP binding"/>
    <property type="evidence" value="ECO:0007669"/>
    <property type="project" value="TreeGrafter"/>
</dbReference>
<comment type="caution">
    <text evidence="14">The sequence shown here is derived from an EMBL/GenBank/DDBJ whole genome shotgun (WGS) entry which is preliminary data.</text>
</comment>
<dbReference type="Gene3D" id="3.30.70.20">
    <property type="match status" value="1"/>
</dbReference>
<dbReference type="GO" id="GO:0002058">
    <property type="term" value="F:uracil binding"/>
    <property type="evidence" value="ECO:0007669"/>
    <property type="project" value="TreeGrafter"/>
</dbReference>
<dbReference type="Pfam" id="PF01180">
    <property type="entry name" value="DHO_dh"/>
    <property type="match status" value="1"/>
</dbReference>
<evidence type="ECO:0000256" key="9">
    <source>
        <dbReference type="ARBA" id="ARBA00048792"/>
    </source>
</evidence>
<dbReference type="EC" id="1.3.1.1" evidence="12"/>
<evidence type="ECO:0000256" key="5">
    <source>
        <dbReference type="ARBA" id="ARBA00023014"/>
    </source>
</evidence>
<dbReference type="Proteomes" id="UP000266328">
    <property type="component" value="Unassembled WGS sequence"/>
</dbReference>
<evidence type="ECO:0000256" key="11">
    <source>
        <dbReference type="ARBA" id="ARBA00049714"/>
    </source>
</evidence>
<sequence length="413" mass="44670">MYREHDLSYDFLGIHLENPFILSAAPPTDELDMAIDGLKAGWAGVVLKTTSVESNPVNLKYPMMSSFGTAAHKLWGLGNIDLISQYHIGEICERVTALKRMFPTKMIAASIMGSRKEDWQSLVWQLKKAGVDLVECSFSCPQGSMGEAAGRMLAQSVEATEKVARWVKEAAEETPVLIKITPQVTDIVEIARALNRAGVDGVTASNSVPALIGVDVETLEPRPSLFGEGAYSGMTGMAIKPLTLRTIAEIARNVDITISGNGGAYSWSDAVELMAVGASNVQFCTLPMHHGFGTIRDLKSGLADYLDRKGCASPLDIVGKALKNIKGQEELVAPCSHSDIDLDKCIGCGNCFRACSDGAHRAILWDAEKRQPSVDAEKCPGCGQCMQVCPVNAIRMKEELDGKVHYFEFKGAR</sequence>
<gene>
    <name evidence="14" type="primary">preA</name>
    <name evidence="14" type="ORF">SMC7_06820</name>
</gene>
<dbReference type="RefSeq" id="WP_119089598.1">
    <property type="nucleotide sequence ID" value="NZ_QXIS01000034.1"/>
</dbReference>
<dbReference type="PROSITE" id="PS51379">
    <property type="entry name" value="4FE4S_FER_2"/>
    <property type="match status" value="2"/>
</dbReference>
<dbReference type="GO" id="GO:0006210">
    <property type="term" value="P:thymine catabolic process"/>
    <property type="evidence" value="ECO:0007669"/>
    <property type="project" value="TreeGrafter"/>
</dbReference>
<evidence type="ECO:0000256" key="6">
    <source>
        <dbReference type="ARBA" id="ARBA00030119"/>
    </source>
</evidence>
<comment type="catalytic activity">
    <reaction evidence="9">
        <text>5,6-dihydrouracil + NAD(+) = uracil + NADH + H(+)</text>
        <dbReference type="Rhea" id="RHEA:20189"/>
        <dbReference type="ChEBI" id="CHEBI:15378"/>
        <dbReference type="ChEBI" id="CHEBI:15901"/>
        <dbReference type="ChEBI" id="CHEBI:17568"/>
        <dbReference type="ChEBI" id="CHEBI:57540"/>
        <dbReference type="ChEBI" id="CHEBI:57945"/>
        <dbReference type="EC" id="1.3.1.1"/>
    </reaction>
</comment>
<dbReference type="InterPro" id="IPR017900">
    <property type="entry name" value="4Fe4S_Fe_S_CS"/>
</dbReference>
<dbReference type="InterPro" id="IPR017896">
    <property type="entry name" value="4Fe4S_Fe-S-bd"/>
</dbReference>
<evidence type="ECO:0000256" key="8">
    <source>
        <dbReference type="ARBA" id="ARBA00047685"/>
    </source>
</evidence>
<keyword evidence="15" id="KW-1185">Reference proteome</keyword>
<dbReference type="SUPFAM" id="SSF54862">
    <property type="entry name" value="4Fe-4S ferredoxins"/>
    <property type="match status" value="1"/>
</dbReference>
<protein>
    <recommendedName>
        <fullName evidence="12">dihydrouracil dehydrogenase (NAD(+))</fullName>
        <ecNumber evidence="12">1.3.1.1</ecNumber>
    </recommendedName>
    <alternativeName>
        <fullName evidence="7">Dihydrothymine dehydrogenase</fullName>
    </alternativeName>
    <alternativeName>
        <fullName evidence="6">Dihydrouracil dehydrogenase</fullName>
    </alternativeName>
</protein>
<comment type="subunit">
    <text evidence="11">Heterotetramer of 2 PreA and 2 PreT subunits.</text>
</comment>
<name>A0A398CU55_9BACT</name>
<dbReference type="AlphaFoldDB" id="A0A398CU55"/>
<evidence type="ECO:0000256" key="3">
    <source>
        <dbReference type="ARBA" id="ARBA00023002"/>
    </source>
</evidence>
<organism evidence="14 15">
    <name type="scientific">Candidatus Cryosericum terrychapinii</name>
    <dbReference type="NCBI Taxonomy" id="2290919"/>
    <lineage>
        <taxon>Bacteria</taxon>
        <taxon>Pseudomonadati</taxon>
        <taxon>Caldisericota/Cryosericota group</taxon>
        <taxon>Candidatus Cryosericota</taxon>
        <taxon>Candidatus Cryosericia</taxon>
        <taxon>Candidatus Cryosericales</taxon>
        <taxon>Candidatus Cryosericaceae</taxon>
        <taxon>Candidatus Cryosericum</taxon>
    </lineage>
</organism>
<comment type="function">
    <text evidence="10">Involved in pyrimidine base degradation. Catalyzes physiologically the reduction of uracil to 5,6-dihydrouracil (DHU) by using NADH as a specific cosubstrate. It also catalyzes the reverse reaction and the reduction of thymine to 5,6-dihydrothymine (DHT).</text>
</comment>
<evidence type="ECO:0000256" key="7">
    <source>
        <dbReference type="ARBA" id="ARBA00032722"/>
    </source>
</evidence>
<dbReference type="GO" id="GO:0051536">
    <property type="term" value="F:iron-sulfur cluster binding"/>
    <property type="evidence" value="ECO:0007669"/>
    <property type="project" value="UniProtKB-KW"/>
</dbReference>
<dbReference type="InterPro" id="IPR013785">
    <property type="entry name" value="Aldolase_TIM"/>
</dbReference>
<reference evidence="14 15" key="1">
    <citation type="submission" date="2018-09" db="EMBL/GenBank/DDBJ databases">
        <title>Discovery and Ecogenomic Context for Candidatus Cryosericales, a Global Caldiserica Order Active in Thawing Permafrost.</title>
        <authorList>
            <person name="Martinez M.A."/>
            <person name="Woodcroft B.J."/>
            <person name="Ignacio Espinoza J.C."/>
            <person name="Zayed A."/>
            <person name="Singleton C.M."/>
            <person name="Boyd J."/>
            <person name="Li Y.-F."/>
            <person name="Purvine S."/>
            <person name="Maughan H."/>
            <person name="Hodgkins S.B."/>
            <person name="Anderson D."/>
            <person name="Sederholm M."/>
            <person name="Temperton B."/>
            <person name="Saleska S.R."/>
            <person name="Tyson G.W."/>
            <person name="Rich V.I."/>
        </authorList>
    </citation>
    <scope>NUCLEOTIDE SEQUENCE [LARGE SCALE GENOMIC DNA]</scope>
    <source>
        <strain evidence="14 15">SMC7</strain>
    </source>
</reference>
<keyword evidence="2" id="KW-0479">Metal-binding</keyword>
<dbReference type="GO" id="GO:0005737">
    <property type="term" value="C:cytoplasm"/>
    <property type="evidence" value="ECO:0007669"/>
    <property type="project" value="InterPro"/>
</dbReference>
<dbReference type="SUPFAM" id="SSF51395">
    <property type="entry name" value="FMN-linked oxidoreductases"/>
    <property type="match status" value="1"/>
</dbReference>
<comment type="catalytic activity">
    <reaction evidence="8">
        <text>5,6-dihydrothymine + NAD(+) = thymine + NADH + H(+)</text>
        <dbReference type="Rhea" id="RHEA:28791"/>
        <dbReference type="ChEBI" id="CHEBI:15378"/>
        <dbReference type="ChEBI" id="CHEBI:17821"/>
        <dbReference type="ChEBI" id="CHEBI:27468"/>
        <dbReference type="ChEBI" id="CHEBI:57540"/>
        <dbReference type="ChEBI" id="CHEBI:57945"/>
        <dbReference type="EC" id="1.3.1.1"/>
    </reaction>
</comment>
<keyword evidence="5" id="KW-0411">Iron-sulfur</keyword>
<evidence type="ECO:0000259" key="13">
    <source>
        <dbReference type="PROSITE" id="PS51379"/>
    </source>
</evidence>
<dbReference type="InterPro" id="IPR005720">
    <property type="entry name" value="Dihydroorotate_DH_cat"/>
</dbReference>
<dbReference type="FunFam" id="3.20.20.70:FF:000027">
    <property type="entry name" value="Dihydropyrimidine dehydrogenase [NADP(+)]"/>
    <property type="match status" value="1"/>
</dbReference>
<dbReference type="PANTHER" id="PTHR43073">
    <property type="entry name" value="DIHYDROPYRIMIDINE DEHYDROGENASE [NADP(+)]"/>
    <property type="match status" value="1"/>
</dbReference>
<evidence type="ECO:0000313" key="14">
    <source>
        <dbReference type="EMBL" id="RIE05640.1"/>
    </source>
</evidence>
<evidence type="ECO:0000313" key="15">
    <source>
        <dbReference type="Proteomes" id="UP000266328"/>
    </source>
</evidence>
<evidence type="ECO:0000256" key="1">
    <source>
        <dbReference type="ARBA" id="ARBA00010804"/>
    </source>
</evidence>
<proteinExistence type="inferred from homology"/>
<evidence type="ECO:0000256" key="12">
    <source>
        <dbReference type="ARBA" id="ARBA00049728"/>
    </source>
</evidence>